<dbReference type="Gene3D" id="3.30.70.330">
    <property type="match status" value="1"/>
</dbReference>
<keyword evidence="2 3" id="KW-0694">RNA-binding</keyword>
<feature type="compositionally biased region" description="Low complexity" evidence="4">
    <location>
        <begin position="125"/>
        <end position="136"/>
    </location>
</feature>
<feature type="compositionally biased region" description="Acidic residues" evidence="4">
    <location>
        <begin position="617"/>
        <end position="629"/>
    </location>
</feature>
<evidence type="ECO:0000313" key="7">
    <source>
        <dbReference type="RefSeq" id="XP_064076193.1"/>
    </source>
</evidence>
<proteinExistence type="predicted"/>
<accession>A0ABM4AY21</accession>
<feature type="region of interest" description="Disordered" evidence="4">
    <location>
        <begin position="118"/>
        <end position="158"/>
    </location>
</feature>
<dbReference type="PANTHER" id="PTHR24012">
    <property type="entry name" value="RNA BINDING PROTEIN"/>
    <property type="match status" value="1"/>
</dbReference>
<evidence type="ECO:0000256" key="3">
    <source>
        <dbReference type="PROSITE-ProRule" id="PRU00176"/>
    </source>
</evidence>
<organism evidence="6 7">
    <name type="scientific">Vanessa tameamea</name>
    <name type="common">Kamehameha butterfly</name>
    <dbReference type="NCBI Taxonomy" id="334116"/>
    <lineage>
        <taxon>Eukaryota</taxon>
        <taxon>Metazoa</taxon>
        <taxon>Ecdysozoa</taxon>
        <taxon>Arthropoda</taxon>
        <taxon>Hexapoda</taxon>
        <taxon>Insecta</taxon>
        <taxon>Pterygota</taxon>
        <taxon>Neoptera</taxon>
        <taxon>Endopterygota</taxon>
        <taxon>Lepidoptera</taxon>
        <taxon>Glossata</taxon>
        <taxon>Ditrysia</taxon>
        <taxon>Papilionoidea</taxon>
        <taxon>Nymphalidae</taxon>
        <taxon>Nymphalinae</taxon>
        <taxon>Vanessa</taxon>
    </lineage>
</organism>
<sequence>MYQRNRSQNHSQDWDPMREEYENSTYAPQYQDDDTNTDSGVQLDHCKLYVTNIPKILKQEGLRNLFSKYGNCLKIFLSNDPSKRYALIWYETPSEAKLAMMKLNKTEPLQLNINVAHKKTYQEPQNQRSSNNQRSSMNYRDDGSVSSKSRYSRKLEEVSNGENINDDDIIVDDDLGLLDDGLDTNLVLEIEELKLKHLKLQEAQIQCKQRMLLLNRIGKNTTQRPAVNRCMLPDGRIVVRNTNERTGQQDVAFSSAAGDSRAMSCSCEHNPWNEPGTSDSSTPSTCVLCSKDKDKKVKSDLDFDRYVKSVNSATRSVDVSQKSDKFKTKEDTKKTAISSDYTKKSDRLDDKKDVKLVRRSDLTCNIVCDSDDDFGETDRLIKLRDYDYIDIVDDCMKLVIALSGYPKSKMQLKQMERFQRSLNDVMDMQLKAGLLKKTPTFLDYYLNRGAIVCICKNVDSRDWVVRIIPGLQERMGSDLVLLKAKVKRLCLGVIKTPKSCWPATAQDAFKLLQYFNPNLKTHLWKIYSQKIIDDVESTSFIIDRVSGEFIRGPSFKNVIDYDKMIFEIMGNTEIYYDSYLSDLNEDLSSVASRVKLLQEIKSNDSTPRNLEIKGDNDGENEGINDYPDEASDRNEQTFEIKRSSDDQNKDVDANKGLDVTVTKYTSDDRSASNGEDIWNMTPDNLNCNKTISNESREVEVIDASTSTIAISEQTESFAESFENVTVKNSNLNIDSSRGIAYNRRTNYLHVENELKISLVLDGYPQNKLEGTHIRRLKQLFKDYLHKDMKLQRFCNMIIPKFHDVYLSNGAVIYICDSLESRDYLMESLPKFINSTGLKLNFRDVNNLVRYTRIIMKLPQELSNVESHDILYALKMKYPKLNPDGWKYYSDVAGKQKRQFGVDPISLEVIKCPSFDPIYEGKTISFRIIDRQKRDSTKSDCDFKESEYENDETKKLKQELLHVMYSPIESDIMNVPLTRIRTNHYSDLVADDLKLYVGPANYPETRIDEMEFYTIKRTMENIVFCNYDGCFDSVPRFRDIYLFDGVIFTICQNMSSRLWVEENVVNINSQMSMNLKVTEFRGAVGIISMIVKTDKAADEVISILQKQNPRLRTKFWRKINTVHTRTKLDVVLQIDKLSAQIITDKDFNGTIGDDGVEFKLGHLKSMLKPKISIHDNSNNNISTVNSSPSNHILAEKTNPNIKDENVKLVQEKFNSTFFDKGNEENSPRSMRNLGFRESNVFFYKDIDKNSDRDSVKSFRNDSQGHCKMVLKVPMNILPESKDGLEVILDLLEDKNPGLNTELWKVENISQNNRGKFNILIDKHSASIIKGEGFDPTIGGERLKFLL</sequence>
<feature type="domain" description="RRM" evidence="5">
    <location>
        <begin position="46"/>
        <end position="118"/>
    </location>
</feature>
<name>A0ABM4AY21_VANTA</name>
<reference evidence="7" key="1">
    <citation type="submission" date="2025-08" db="UniProtKB">
        <authorList>
            <consortium name="RefSeq"/>
        </authorList>
    </citation>
    <scope>IDENTIFICATION</scope>
    <source>
        <tissue evidence="7">Whole body</tissue>
    </source>
</reference>
<dbReference type="InterPro" id="IPR031961">
    <property type="entry name" value="DUF4780"/>
</dbReference>
<protein>
    <submittedName>
        <fullName evidence="7">Uncharacterized protein LOC113395442 isoform X1</fullName>
    </submittedName>
</protein>
<keyword evidence="6" id="KW-1185">Reference proteome</keyword>
<dbReference type="SMART" id="SM00360">
    <property type="entry name" value="RRM"/>
    <property type="match status" value="1"/>
</dbReference>
<dbReference type="Proteomes" id="UP001652626">
    <property type="component" value="Chromosome 31"/>
</dbReference>
<dbReference type="InterPro" id="IPR012677">
    <property type="entry name" value="Nucleotide-bd_a/b_plait_sf"/>
</dbReference>
<keyword evidence="1" id="KW-0677">Repeat</keyword>
<evidence type="ECO:0000256" key="4">
    <source>
        <dbReference type="SAM" id="MobiDB-lite"/>
    </source>
</evidence>
<evidence type="ECO:0000259" key="5">
    <source>
        <dbReference type="PROSITE" id="PS50102"/>
    </source>
</evidence>
<dbReference type="Pfam" id="PF00076">
    <property type="entry name" value="RRM_1"/>
    <property type="match status" value="1"/>
</dbReference>
<evidence type="ECO:0000313" key="6">
    <source>
        <dbReference type="Proteomes" id="UP001652626"/>
    </source>
</evidence>
<dbReference type="RefSeq" id="XP_064076193.1">
    <property type="nucleotide sequence ID" value="XM_064220123.1"/>
</dbReference>
<feature type="region of interest" description="Disordered" evidence="4">
    <location>
        <begin position="606"/>
        <end position="632"/>
    </location>
</feature>
<dbReference type="SUPFAM" id="SSF54928">
    <property type="entry name" value="RNA-binding domain, RBD"/>
    <property type="match status" value="1"/>
</dbReference>
<dbReference type="CDD" id="cd00590">
    <property type="entry name" value="RRM_SF"/>
    <property type="match status" value="1"/>
</dbReference>
<evidence type="ECO:0000256" key="2">
    <source>
        <dbReference type="ARBA" id="ARBA00022884"/>
    </source>
</evidence>
<dbReference type="GeneID" id="113395442"/>
<gene>
    <name evidence="7" type="primary">LOC113395442</name>
</gene>
<dbReference type="Pfam" id="PF16012">
    <property type="entry name" value="DUF4780"/>
    <property type="match status" value="4"/>
</dbReference>
<evidence type="ECO:0000256" key="1">
    <source>
        <dbReference type="ARBA" id="ARBA00022737"/>
    </source>
</evidence>
<dbReference type="InterPro" id="IPR035979">
    <property type="entry name" value="RBD_domain_sf"/>
</dbReference>
<dbReference type="PROSITE" id="PS50102">
    <property type="entry name" value="RRM"/>
    <property type="match status" value="1"/>
</dbReference>
<dbReference type="InterPro" id="IPR000504">
    <property type="entry name" value="RRM_dom"/>
</dbReference>